<dbReference type="STRING" id="1871336.BBG48_00155"/>
<name>A0A371IMK5_9FIRM</name>
<dbReference type="CDD" id="cd00130">
    <property type="entry name" value="PAS"/>
    <property type="match status" value="1"/>
</dbReference>
<dbReference type="SUPFAM" id="SSF55073">
    <property type="entry name" value="Nucleotide cyclase"/>
    <property type="match status" value="1"/>
</dbReference>
<evidence type="ECO:0000313" key="4">
    <source>
        <dbReference type="Proteomes" id="UP000093352"/>
    </source>
</evidence>
<evidence type="ECO:0000313" key="3">
    <source>
        <dbReference type="EMBL" id="RDY21707.1"/>
    </source>
</evidence>
<keyword evidence="4" id="KW-1185">Reference proteome</keyword>
<dbReference type="InterPro" id="IPR043128">
    <property type="entry name" value="Rev_trsase/Diguanyl_cyclase"/>
</dbReference>
<dbReference type="Gene3D" id="3.30.70.270">
    <property type="match status" value="1"/>
</dbReference>
<dbReference type="PANTHER" id="PTHR45138">
    <property type="entry name" value="REGULATORY COMPONENTS OF SENSORY TRANSDUCTION SYSTEM"/>
    <property type="match status" value="1"/>
</dbReference>
<dbReference type="SUPFAM" id="SSF55785">
    <property type="entry name" value="PYP-like sensor domain (PAS domain)"/>
    <property type="match status" value="1"/>
</dbReference>
<dbReference type="Pfam" id="PF00989">
    <property type="entry name" value="PAS"/>
    <property type="match status" value="1"/>
</dbReference>
<dbReference type="SMART" id="SM00091">
    <property type="entry name" value="PAS"/>
    <property type="match status" value="1"/>
</dbReference>
<dbReference type="InterPro" id="IPR000160">
    <property type="entry name" value="GGDEF_dom"/>
</dbReference>
<dbReference type="PROSITE" id="PS50112">
    <property type="entry name" value="PAS"/>
    <property type="match status" value="1"/>
</dbReference>
<dbReference type="Proteomes" id="UP000093352">
    <property type="component" value="Unassembled WGS sequence"/>
</dbReference>
<dbReference type="NCBIfam" id="TIGR00254">
    <property type="entry name" value="GGDEF"/>
    <property type="match status" value="1"/>
</dbReference>
<gene>
    <name evidence="3" type="ORF">BBG48_003750</name>
</gene>
<dbReference type="GO" id="GO:0006355">
    <property type="term" value="P:regulation of DNA-templated transcription"/>
    <property type="evidence" value="ECO:0007669"/>
    <property type="project" value="InterPro"/>
</dbReference>
<dbReference type="FunFam" id="3.30.70.270:FF:000001">
    <property type="entry name" value="Diguanylate cyclase domain protein"/>
    <property type="match status" value="1"/>
</dbReference>
<evidence type="ECO:0000259" key="2">
    <source>
        <dbReference type="PROSITE" id="PS50887"/>
    </source>
</evidence>
<feature type="domain" description="GGDEF" evidence="2">
    <location>
        <begin position="175"/>
        <end position="305"/>
    </location>
</feature>
<dbReference type="NCBIfam" id="TIGR00229">
    <property type="entry name" value="sensory_box"/>
    <property type="match status" value="1"/>
</dbReference>
<sequence length="305" mass="34628">MLAVNDFYNSILENLYEGIYFVDVDRTITFWNKGAELITGFYSDEIIGKHCNDNILNHVDENGNKLCLSGCPLHKSLMDGEERNAVVFLHHKDGHRVKIHTNITPLVENGKIIGGIEVFREISENKPLMMEEKESYSEEELKVIALHDQLTGIPNRRYAESFLNAKINEYKDLGIALGVIFGDIDNFGNFNNTYGHELGDKVLKTVSNTMLNAIRKNDLIGRWGGEEFLVILPAIDYDELEKNAEKIRMLVENSILRENGAELHITISLGATMIKKEDYLQSLVKRADDLMYESKKSGKNRVTMG</sequence>
<dbReference type="CDD" id="cd01949">
    <property type="entry name" value="GGDEF"/>
    <property type="match status" value="1"/>
</dbReference>
<evidence type="ECO:0000259" key="1">
    <source>
        <dbReference type="PROSITE" id="PS50112"/>
    </source>
</evidence>
<dbReference type="InterPro" id="IPR000014">
    <property type="entry name" value="PAS"/>
</dbReference>
<reference evidence="3 4" key="1">
    <citation type="journal article" date="2016" name="Genome Announc.">
        <title>Draft Genome Sequence of Criibacterium bergeronii gen. nov., sp. nov., Strain CCRI-22567T, Isolated from a Vaginal Sample from a Woman with Bacterial Vaginosis.</title>
        <authorList>
            <person name="Maheux A.F."/>
            <person name="Berube E."/>
            <person name="Boudreau D.K."/>
            <person name="Raymond F."/>
            <person name="Corbeil J."/>
            <person name="Roy P.H."/>
            <person name="Boissinot M."/>
            <person name="Omar R.F."/>
        </authorList>
    </citation>
    <scope>NUCLEOTIDE SEQUENCE [LARGE SCALE GENOMIC DNA]</scope>
    <source>
        <strain evidence="3 4">CCRI-22567</strain>
    </source>
</reference>
<dbReference type="InterPro" id="IPR035965">
    <property type="entry name" value="PAS-like_dom_sf"/>
</dbReference>
<dbReference type="PANTHER" id="PTHR45138:SF9">
    <property type="entry name" value="DIGUANYLATE CYCLASE DGCM-RELATED"/>
    <property type="match status" value="1"/>
</dbReference>
<proteinExistence type="predicted"/>
<dbReference type="InterPro" id="IPR013767">
    <property type="entry name" value="PAS_fold"/>
</dbReference>
<dbReference type="InterPro" id="IPR050469">
    <property type="entry name" value="Diguanylate_Cyclase"/>
</dbReference>
<dbReference type="Pfam" id="PF00990">
    <property type="entry name" value="GGDEF"/>
    <property type="match status" value="1"/>
</dbReference>
<protein>
    <submittedName>
        <fullName evidence="3">Sensor domain-containing diguanylate cyclase</fullName>
    </submittedName>
</protein>
<feature type="domain" description="PAS" evidence="1">
    <location>
        <begin position="4"/>
        <end position="49"/>
    </location>
</feature>
<dbReference type="EMBL" id="MBEW02000005">
    <property type="protein sequence ID" value="RDY21707.1"/>
    <property type="molecule type" value="Genomic_DNA"/>
</dbReference>
<dbReference type="Gene3D" id="3.30.450.20">
    <property type="entry name" value="PAS domain"/>
    <property type="match status" value="1"/>
</dbReference>
<comment type="caution">
    <text evidence="3">The sequence shown here is derived from an EMBL/GenBank/DDBJ whole genome shotgun (WGS) entry which is preliminary data.</text>
</comment>
<organism evidence="3 4">
    <name type="scientific">Criibacterium bergeronii</name>
    <dbReference type="NCBI Taxonomy" id="1871336"/>
    <lineage>
        <taxon>Bacteria</taxon>
        <taxon>Bacillati</taxon>
        <taxon>Bacillota</taxon>
        <taxon>Clostridia</taxon>
        <taxon>Peptostreptococcales</taxon>
        <taxon>Filifactoraceae</taxon>
        <taxon>Criibacterium</taxon>
    </lineage>
</organism>
<dbReference type="InterPro" id="IPR029787">
    <property type="entry name" value="Nucleotide_cyclase"/>
</dbReference>
<dbReference type="GO" id="GO:0052621">
    <property type="term" value="F:diguanylate cyclase activity"/>
    <property type="evidence" value="ECO:0007669"/>
    <property type="project" value="TreeGrafter"/>
</dbReference>
<dbReference type="SMART" id="SM00267">
    <property type="entry name" value="GGDEF"/>
    <property type="match status" value="1"/>
</dbReference>
<accession>A0A371IMK5</accession>
<dbReference type="PROSITE" id="PS50887">
    <property type="entry name" value="GGDEF"/>
    <property type="match status" value="1"/>
</dbReference>
<dbReference type="AlphaFoldDB" id="A0A371IMK5"/>